<evidence type="ECO:0000256" key="1">
    <source>
        <dbReference type="SAM" id="MobiDB-lite"/>
    </source>
</evidence>
<organism evidence="3 4">
    <name type="scientific">Serratia nematodiphila</name>
    <dbReference type="NCBI Taxonomy" id="458197"/>
    <lineage>
        <taxon>Bacteria</taxon>
        <taxon>Pseudomonadati</taxon>
        <taxon>Pseudomonadota</taxon>
        <taxon>Gammaproteobacteria</taxon>
        <taxon>Enterobacterales</taxon>
        <taxon>Yersiniaceae</taxon>
        <taxon>Serratia</taxon>
    </lineage>
</organism>
<dbReference type="Proteomes" id="UP000183031">
    <property type="component" value="Unassembled WGS sequence"/>
</dbReference>
<dbReference type="PROSITE" id="PS51257">
    <property type="entry name" value="PROKAR_LIPOPROTEIN"/>
    <property type="match status" value="1"/>
</dbReference>
<dbReference type="EMBL" id="FMUT01000002">
    <property type="protein sequence ID" value="SCX88327.1"/>
    <property type="molecule type" value="Genomic_DNA"/>
</dbReference>
<comment type="caution">
    <text evidence="3">The sequence shown here is derived from an EMBL/GenBank/DDBJ whole genome shotgun (WGS) entry which is preliminary data.</text>
</comment>
<evidence type="ECO:0000313" key="3">
    <source>
        <dbReference type="EMBL" id="SCX88327.1"/>
    </source>
</evidence>
<keyword evidence="4" id="KW-1185">Reference proteome</keyword>
<dbReference type="RefSeq" id="WP_033633481.1">
    <property type="nucleotide sequence ID" value="NZ_CBCSIN010000001.1"/>
</dbReference>
<name>A0A1G5BDX7_9GAMM</name>
<reference evidence="3 4" key="1">
    <citation type="submission" date="2016-10" db="EMBL/GenBank/DDBJ databases">
        <authorList>
            <person name="Varghese N."/>
            <person name="Submissions S."/>
        </authorList>
    </citation>
    <scope>NUCLEOTIDE SEQUENCE [LARGE SCALE GENOMIC DNA]</scope>
    <source>
        <strain evidence="3 4">CGMCC 1.6853</strain>
    </source>
</reference>
<accession>A0A1G5BDX7</accession>
<keyword evidence="2" id="KW-0732">Signal</keyword>
<feature type="chain" id="PRO_5045233311" evidence="2">
    <location>
        <begin position="25"/>
        <end position="140"/>
    </location>
</feature>
<protein>
    <submittedName>
        <fullName evidence="3">Uncharacterized protein</fullName>
    </submittedName>
</protein>
<evidence type="ECO:0000313" key="4">
    <source>
        <dbReference type="Proteomes" id="UP000183031"/>
    </source>
</evidence>
<proteinExistence type="predicted"/>
<evidence type="ECO:0000256" key="2">
    <source>
        <dbReference type="SAM" id="SignalP"/>
    </source>
</evidence>
<gene>
    <name evidence="3" type="ORF">SAMN02927935_00387</name>
</gene>
<feature type="region of interest" description="Disordered" evidence="1">
    <location>
        <begin position="33"/>
        <end position="55"/>
    </location>
</feature>
<sequence length="140" mass="15599">MMRKHVNHALRMGLLCLLALSAAACQSQKSGKPAVNTKNQVVQPPSEEALRKQREAEQLQQCQQQLGALRAIDEKQYQRYQQAFDSLMSGASQYASLRARVNGDTQETVDALYRYKVNYLCAGVNQAVLTGLADRGEQIK</sequence>
<feature type="signal peptide" evidence="2">
    <location>
        <begin position="1"/>
        <end position="24"/>
    </location>
</feature>